<feature type="compositionally biased region" description="Low complexity" evidence="1">
    <location>
        <begin position="15"/>
        <end position="48"/>
    </location>
</feature>
<protein>
    <recommendedName>
        <fullName evidence="4">REJ domain-containing protein</fullName>
    </recommendedName>
</protein>
<proteinExistence type="predicted"/>
<sequence length="100" mass="10466">MDDGTVSHNARRRSSSSISYGSGSSSSSYSSGSSSSSYSSGSSSSSSSKESPRPSRLIKHINTHSNTSLSSHSTHIVGEYWLLVIAHSATCCEVTLSTIM</sequence>
<reference evidence="2 3" key="1">
    <citation type="journal article" date="2021" name="Elife">
        <title>Chloroplast acquisition without the gene transfer in kleptoplastic sea slugs, Plakobranchus ocellatus.</title>
        <authorList>
            <person name="Maeda T."/>
            <person name="Takahashi S."/>
            <person name="Yoshida T."/>
            <person name="Shimamura S."/>
            <person name="Takaki Y."/>
            <person name="Nagai Y."/>
            <person name="Toyoda A."/>
            <person name="Suzuki Y."/>
            <person name="Arimoto A."/>
            <person name="Ishii H."/>
            <person name="Satoh N."/>
            <person name="Nishiyama T."/>
            <person name="Hasebe M."/>
            <person name="Maruyama T."/>
            <person name="Minagawa J."/>
            <person name="Obokata J."/>
            <person name="Shigenobu S."/>
        </authorList>
    </citation>
    <scope>NUCLEOTIDE SEQUENCE [LARGE SCALE GENOMIC DNA]</scope>
</reference>
<feature type="region of interest" description="Disordered" evidence="1">
    <location>
        <begin position="1"/>
        <end position="57"/>
    </location>
</feature>
<dbReference type="AlphaFoldDB" id="A0AAV4IQZ9"/>
<evidence type="ECO:0000256" key="1">
    <source>
        <dbReference type="SAM" id="MobiDB-lite"/>
    </source>
</evidence>
<keyword evidence="3" id="KW-1185">Reference proteome</keyword>
<evidence type="ECO:0000313" key="3">
    <source>
        <dbReference type="Proteomes" id="UP000762676"/>
    </source>
</evidence>
<accession>A0AAV4IQZ9</accession>
<evidence type="ECO:0000313" key="2">
    <source>
        <dbReference type="EMBL" id="GFS11828.1"/>
    </source>
</evidence>
<organism evidence="2 3">
    <name type="scientific">Elysia marginata</name>
    <dbReference type="NCBI Taxonomy" id="1093978"/>
    <lineage>
        <taxon>Eukaryota</taxon>
        <taxon>Metazoa</taxon>
        <taxon>Spiralia</taxon>
        <taxon>Lophotrochozoa</taxon>
        <taxon>Mollusca</taxon>
        <taxon>Gastropoda</taxon>
        <taxon>Heterobranchia</taxon>
        <taxon>Euthyneura</taxon>
        <taxon>Panpulmonata</taxon>
        <taxon>Sacoglossa</taxon>
        <taxon>Placobranchoidea</taxon>
        <taxon>Plakobranchidae</taxon>
        <taxon>Elysia</taxon>
    </lineage>
</organism>
<dbReference type="EMBL" id="BMAT01006393">
    <property type="protein sequence ID" value="GFS11828.1"/>
    <property type="molecule type" value="Genomic_DNA"/>
</dbReference>
<dbReference type="Proteomes" id="UP000762676">
    <property type="component" value="Unassembled WGS sequence"/>
</dbReference>
<name>A0AAV4IQZ9_9GAST</name>
<gene>
    <name evidence="2" type="ORF">ElyMa_003095700</name>
</gene>
<comment type="caution">
    <text evidence="2">The sequence shown here is derived from an EMBL/GenBank/DDBJ whole genome shotgun (WGS) entry which is preliminary data.</text>
</comment>
<evidence type="ECO:0008006" key="4">
    <source>
        <dbReference type="Google" id="ProtNLM"/>
    </source>
</evidence>